<gene>
    <name evidence="5" type="ORF">R77569_04261</name>
    <name evidence="4" type="ORF">R77591_03939</name>
</gene>
<proteinExistence type="predicted"/>
<dbReference type="Proteomes" id="UP001190452">
    <property type="component" value="Unassembled WGS sequence"/>
</dbReference>
<dbReference type="EMBL" id="CAUDKV010000023">
    <property type="protein sequence ID" value="CAJ0892838.1"/>
    <property type="molecule type" value="Genomic_DNA"/>
</dbReference>
<dbReference type="AlphaFoldDB" id="A0AAD2AVK1"/>
<keyword evidence="2" id="KW-1133">Transmembrane helix</keyword>
<dbReference type="Proteomes" id="UP001190002">
    <property type="component" value="Unassembled WGS sequence"/>
</dbReference>
<sequence>MPEREHAWPHPALQAPSAAPAWRPRKPLAAAFAVAVAGVLAWLSLPQWIAYVPHWPERLPAIVQAWLAAQQPEPDWTALPLGPMLREAERNGELVVAVRAYARPAPAGVATPIEPDNFDADLARSLAEHLQLRLRLVSVPAAGRLPGDAKVDVVIAGAGAAPAQWQPVPTAYTGGYGMLLVLRNTPYRAAGDLRERRVCVAQGSPYARGLAQRYGAVPQTYPSVIRAIWAFLSGDCQALAEDARVLERLVQLPEWRFYRSLASDLAPDNGTAQIALRGNDPVSAGYVDRAVRFWKTSGALAHAREQRAGDIAFEVGQLQDGMVCHN</sequence>
<organism evidence="4 6">
    <name type="scientific">Ralstonia mannitolilytica</name>
    <dbReference type="NCBI Taxonomy" id="105219"/>
    <lineage>
        <taxon>Bacteria</taxon>
        <taxon>Pseudomonadati</taxon>
        <taxon>Pseudomonadota</taxon>
        <taxon>Betaproteobacteria</taxon>
        <taxon>Burkholderiales</taxon>
        <taxon>Burkholderiaceae</taxon>
        <taxon>Ralstonia</taxon>
    </lineage>
</organism>
<evidence type="ECO:0000256" key="1">
    <source>
        <dbReference type="ARBA" id="ARBA00022729"/>
    </source>
</evidence>
<feature type="domain" description="Solute-binding protein family 3/N-terminal" evidence="3">
    <location>
        <begin position="93"/>
        <end position="311"/>
    </location>
</feature>
<evidence type="ECO:0000313" key="7">
    <source>
        <dbReference type="Proteomes" id="UP001190452"/>
    </source>
</evidence>
<dbReference type="EMBL" id="CATVXE010000020">
    <property type="protein sequence ID" value="CAJ0692558.1"/>
    <property type="molecule type" value="Genomic_DNA"/>
</dbReference>
<evidence type="ECO:0000313" key="6">
    <source>
        <dbReference type="Proteomes" id="UP001190002"/>
    </source>
</evidence>
<dbReference type="PANTHER" id="PTHR35936:SF17">
    <property type="entry name" value="ARGININE-BINDING EXTRACELLULAR PROTEIN ARTP"/>
    <property type="match status" value="1"/>
</dbReference>
<dbReference type="SMART" id="SM00062">
    <property type="entry name" value="PBPb"/>
    <property type="match status" value="1"/>
</dbReference>
<keyword evidence="1" id="KW-0732">Signal</keyword>
<dbReference type="Gene3D" id="3.40.190.10">
    <property type="entry name" value="Periplasmic binding protein-like II"/>
    <property type="match status" value="2"/>
</dbReference>
<evidence type="ECO:0000259" key="3">
    <source>
        <dbReference type="SMART" id="SM00062"/>
    </source>
</evidence>
<dbReference type="PANTHER" id="PTHR35936">
    <property type="entry name" value="MEMBRANE-BOUND LYTIC MUREIN TRANSGLYCOSYLASE F"/>
    <property type="match status" value="1"/>
</dbReference>
<dbReference type="SUPFAM" id="SSF53850">
    <property type="entry name" value="Periplasmic binding protein-like II"/>
    <property type="match status" value="1"/>
</dbReference>
<accession>A0AAD2AVK1</accession>
<evidence type="ECO:0000313" key="5">
    <source>
        <dbReference type="EMBL" id="CAJ0892838.1"/>
    </source>
</evidence>
<feature type="transmembrane region" description="Helical" evidence="2">
    <location>
        <begin position="28"/>
        <end position="49"/>
    </location>
</feature>
<protein>
    <recommendedName>
        <fullName evidence="3">Solute-binding protein family 3/N-terminal domain-containing protein</fullName>
    </recommendedName>
</protein>
<reference evidence="4 7" key="1">
    <citation type="submission" date="2023-07" db="EMBL/GenBank/DDBJ databases">
        <authorList>
            <person name="Peeters C."/>
        </authorList>
    </citation>
    <scope>NUCLEOTIDE SEQUENCE</scope>
    <source>
        <strain evidence="5 7">R-77569</strain>
        <strain evidence="4">R-77591</strain>
    </source>
</reference>
<evidence type="ECO:0000256" key="2">
    <source>
        <dbReference type="SAM" id="Phobius"/>
    </source>
</evidence>
<keyword evidence="2" id="KW-0812">Transmembrane</keyword>
<comment type="caution">
    <text evidence="4">The sequence shown here is derived from an EMBL/GenBank/DDBJ whole genome shotgun (WGS) entry which is preliminary data.</text>
</comment>
<dbReference type="InterPro" id="IPR001638">
    <property type="entry name" value="Solute-binding_3/MltF_N"/>
</dbReference>
<evidence type="ECO:0000313" key="4">
    <source>
        <dbReference type="EMBL" id="CAJ0692558.1"/>
    </source>
</evidence>
<keyword evidence="7" id="KW-1185">Reference proteome</keyword>
<dbReference type="RefSeq" id="WP_104566166.1">
    <property type="nucleotide sequence ID" value="NZ_CATVXE010000020.1"/>
</dbReference>
<keyword evidence="2" id="KW-0472">Membrane</keyword>
<name>A0AAD2AVK1_9RALS</name>